<keyword evidence="2" id="KW-1133">Transmembrane helix</keyword>
<keyword evidence="4" id="KW-0238">DNA-binding</keyword>
<comment type="caution">
    <text evidence="4">The sequence shown here is derived from an EMBL/GenBank/DDBJ whole genome shotgun (WGS) entry which is preliminary data.</text>
</comment>
<proteinExistence type="predicted"/>
<dbReference type="Pfam" id="PF04397">
    <property type="entry name" value="LytTR"/>
    <property type="match status" value="1"/>
</dbReference>
<dbReference type="GO" id="GO:0003677">
    <property type="term" value="F:DNA binding"/>
    <property type="evidence" value="ECO:0007669"/>
    <property type="project" value="UniProtKB-KW"/>
</dbReference>
<evidence type="ECO:0000313" key="4">
    <source>
        <dbReference type="EMBL" id="PTX58405.1"/>
    </source>
</evidence>
<evidence type="ECO:0000256" key="2">
    <source>
        <dbReference type="SAM" id="Phobius"/>
    </source>
</evidence>
<evidence type="ECO:0000256" key="1">
    <source>
        <dbReference type="SAM" id="Coils"/>
    </source>
</evidence>
<evidence type="ECO:0000259" key="3">
    <source>
        <dbReference type="PROSITE" id="PS50930"/>
    </source>
</evidence>
<dbReference type="AlphaFoldDB" id="A0A2T6BQP2"/>
<dbReference type="OrthoDB" id="735914at2"/>
<keyword evidence="5" id="KW-1185">Reference proteome</keyword>
<keyword evidence="2" id="KW-0812">Transmembrane</keyword>
<keyword evidence="1" id="KW-0175">Coiled coil</keyword>
<dbReference type="Gene3D" id="2.40.50.1020">
    <property type="entry name" value="LytTr DNA-binding domain"/>
    <property type="match status" value="1"/>
</dbReference>
<dbReference type="Proteomes" id="UP000244090">
    <property type="component" value="Unassembled WGS sequence"/>
</dbReference>
<name>A0A2T6BQP2_9FLAO</name>
<dbReference type="RefSeq" id="WP_108116840.1">
    <property type="nucleotide sequence ID" value="NZ_QBKT01000014.1"/>
</dbReference>
<sequence length="375" mass="42814">MRNYKIYLYATVSFLLVYVLAISFMIHPLLVKQKSIVQLQNTINLAMKEIQQMSLLTADALTHQISKETMLNSIQKAIAGSDKENMYLSVFDWSGTIVCHPDVTKLRSKNEQKSNSISNMKSEVTGEELYALIQNTDEKNSEASEIIALRPVANSDLIMAAHLNLENFTQQTNTFTEEAKTSYLLLGLLLLLLLLIVIRLVSVYYEQIIERKTAKLEDGVLNLSKLNDSLENYQKSIAELKTISETKTEETVETTTEEDNKEVPKQRLLTYIRNELMPIAIEDISYIYVENSISYVVRKDGKRFTANDSLDQIYATLDPKLFFRANRQTIVAIYAIDKIIKYGNSALKIEMQPVSEIDIIIGKNKVAVFKRWLDL</sequence>
<feature type="transmembrane region" description="Helical" evidence="2">
    <location>
        <begin position="6"/>
        <end position="26"/>
    </location>
</feature>
<dbReference type="SMART" id="SM00850">
    <property type="entry name" value="LytTR"/>
    <property type="match status" value="1"/>
</dbReference>
<accession>A0A2T6BQP2</accession>
<protein>
    <submittedName>
        <fullName evidence="4">LytTr DNA-binding domain-containing protein</fullName>
    </submittedName>
</protein>
<evidence type="ECO:0000313" key="5">
    <source>
        <dbReference type="Proteomes" id="UP000244090"/>
    </source>
</evidence>
<gene>
    <name evidence="4" type="ORF">C8N46_11450</name>
</gene>
<dbReference type="EMBL" id="QBKT01000014">
    <property type="protein sequence ID" value="PTX58405.1"/>
    <property type="molecule type" value="Genomic_DNA"/>
</dbReference>
<keyword evidence="2" id="KW-0472">Membrane</keyword>
<feature type="coiled-coil region" evidence="1">
    <location>
        <begin position="223"/>
        <end position="250"/>
    </location>
</feature>
<dbReference type="InterPro" id="IPR007492">
    <property type="entry name" value="LytTR_DNA-bd_dom"/>
</dbReference>
<feature type="domain" description="HTH LytTR-type" evidence="3">
    <location>
        <begin position="269"/>
        <end position="375"/>
    </location>
</feature>
<organism evidence="4 5">
    <name type="scientific">Kordia periserrulae</name>
    <dbReference type="NCBI Taxonomy" id="701523"/>
    <lineage>
        <taxon>Bacteria</taxon>
        <taxon>Pseudomonadati</taxon>
        <taxon>Bacteroidota</taxon>
        <taxon>Flavobacteriia</taxon>
        <taxon>Flavobacteriales</taxon>
        <taxon>Flavobacteriaceae</taxon>
        <taxon>Kordia</taxon>
    </lineage>
</organism>
<reference evidence="4 5" key="1">
    <citation type="submission" date="2018-04" db="EMBL/GenBank/DDBJ databases">
        <title>Genomic Encyclopedia of Archaeal and Bacterial Type Strains, Phase II (KMG-II): from individual species to whole genera.</title>
        <authorList>
            <person name="Goeker M."/>
        </authorList>
    </citation>
    <scope>NUCLEOTIDE SEQUENCE [LARGE SCALE GENOMIC DNA]</scope>
    <source>
        <strain evidence="4 5">DSM 25731</strain>
    </source>
</reference>
<feature type="transmembrane region" description="Helical" evidence="2">
    <location>
        <begin position="183"/>
        <end position="205"/>
    </location>
</feature>
<dbReference type="PROSITE" id="PS50930">
    <property type="entry name" value="HTH_LYTTR"/>
    <property type="match status" value="1"/>
</dbReference>